<sequence>MPHKVDLPGSYWDLVKSFNEYYKTFEQDPEVLEMTGHFKRGMRVVASNPEFIKAPLPKDALVSSLGVVERFINRDYKGIKVKNLKFGVDIVLGMSMLFLYTFQGKLRLVHSFNDAFEKPEDIQMYLKEMQSTLIQELLL</sequence>
<dbReference type="EMBL" id="ONZP01000012">
    <property type="protein sequence ID" value="SPJ70587.1"/>
    <property type="molecule type" value="Genomic_DNA"/>
</dbReference>
<dbReference type="Gene3D" id="3.30.559.30">
    <property type="entry name" value="Nonribosomal peptide synthetase, condensation domain"/>
    <property type="match status" value="1"/>
</dbReference>
<evidence type="ECO:0000313" key="1">
    <source>
        <dbReference type="EMBL" id="SPJ70587.1"/>
    </source>
</evidence>
<dbReference type="Proteomes" id="UP001187734">
    <property type="component" value="Unassembled WGS sequence"/>
</dbReference>
<keyword evidence="2" id="KW-1185">Reference proteome</keyword>
<evidence type="ECO:0000313" key="2">
    <source>
        <dbReference type="Proteomes" id="UP001187734"/>
    </source>
</evidence>
<dbReference type="AlphaFoldDB" id="A0AAE8LXW3"/>
<proteinExistence type="predicted"/>
<accession>A0AAE8LXW3</accession>
<name>A0AAE8LXW3_9HYPO</name>
<comment type="caution">
    <text evidence="1">The sequence shown here is derived from an EMBL/GenBank/DDBJ whole genome shotgun (WGS) entry which is preliminary data.</text>
</comment>
<organism evidence="1 2">
    <name type="scientific">Fusarium torulosum</name>
    <dbReference type="NCBI Taxonomy" id="33205"/>
    <lineage>
        <taxon>Eukaryota</taxon>
        <taxon>Fungi</taxon>
        <taxon>Dikarya</taxon>
        <taxon>Ascomycota</taxon>
        <taxon>Pezizomycotina</taxon>
        <taxon>Sordariomycetes</taxon>
        <taxon>Hypocreomycetidae</taxon>
        <taxon>Hypocreales</taxon>
        <taxon>Nectriaceae</taxon>
        <taxon>Fusarium</taxon>
    </lineage>
</organism>
<reference evidence="1" key="1">
    <citation type="submission" date="2018-03" db="EMBL/GenBank/DDBJ databases">
        <authorList>
            <person name="Guldener U."/>
        </authorList>
    </citation>
    <scope>NUCLEOTIDE SEQUENCE</scope>
</reference>
<protein>
    <submittedName>
        <fullName evidence="1">Uncharacterized protein</fullName>
    </submittedName>
</protein>
<gene>
    <name evidence="1" type="ORF">FTOL_00315</name>
</gene>